<keyword evidence="4" id="KW-0030">Aminoacyl-tRNA synthetase</keyword>
<sequence length="491" mass="55255">MLKRFLVRSFSSRLSYPFKKDYPAPTHTVQSFRSSFTSLLAGARQTDSPCVLVGRIASIRESSSKLVFYSLSAPLDPTVSLQIMADAQYYDAVHGPFSEAVQNVKRGDYVCIEGFPGKSQKGELSIFPRKVTVLAPCLHSLPSHDGLADPNLRYRNRHLDMIVDGRRVVKAIEARNHVYGVIRRVLSQNGFTEVETPMLQWLAGGANARPFKTAMDSFGRDHLQMELRIAPELFLKQLVIGGLERVFELGRQFRNEGADATHNPEFTTCEFYGAHLDADDMASLAETIVCQILGWPATRRPFPRLSFVDTIEQETKDLMPADLSDEDAIRQFCSKHHALPSSKPYTVSRCLDSLAEKFIEPLCDPEFCTFIVDHPIALSPLAREHPDLTKRKRGLSHRFELFLARKEIANGYSELNRPDEQKLRFDAQKEQQKKGDAEARTGADEDFVKALEFGLPPTGGCGLGIDRLVMSLCQEKHIRDVLLFPLMRPQA</sequence>
<dbReference type="AlphaFoldDB" id="A0A8K0AJX5"/>
<dbReference type="PANTHER" id="PTHR42918:SF9">
    <property type="entry name" value="LYSINE--TRNA LIGASE"/>
    <property type="match status" value="1"/>
</dbReference>
<dbReference type="PANTHER" id="PTHR42918">
    <property type="entry name" value="LYSYL-TRNA SYNTHETASE"/>
    <property type="match status" value="1"/>
</dbReference>
<evidence type="ECO:0000259" key="6">
    <source>
        <dbReference type="PROSITE" id="PS50862"/>
    </source>
</evidence>
<dbReference type="GO" id="GO:0006430">
    <property type="term" value="P:lysyl-tRNA aminoacylation"/>
    <property type="evidence" value="ECO:0007669"/>
    <property type="project" value="InterPro"/>
</dbReference>
<feature type="domain" description="Aminoacyl-transfer RNA synthetases class-II family profile" evidence="6">
    <location>
        <begin position="175"/>
        <end position="489"/>
    </location>
</feature>
<dbReference type="InterPro" id="IPR018149">
    <property type="entry name" value="Lys-tRNA-synth_II_C"/>
</dbReference>
<gene>
    <name evidence="7" type="ORF">ANDGO_00601</name>
</gene>
<dbReference type="InterPro" id="IPR045864">
    <property type="entry name" value="aa-tRNA-synth_II/BPL/LPL"/>
</dbReference>
<evidence type="ECO:0000256" key="3">
    <source>
        <dbReference type="ARBA" id="ARBA00022840"/>
    </source>
</evidence>
<keyword evidence="2" id="KW-0547">Nucleotide-binding</keyword>
<dbReference type="GO" id="GO:0004824">
    <property type="term" value="F:lysine-tRNA ligase activity"/>
    <property type="evidence" value="ECO:0007669"/>
    <property type="project" value="InterPro"/>
</dbReference>
<dbReference type="EMBL" id="VRVR01000032">
    <property type="protein sequence ID" value="KAF0852521.1"/>
    <property type="molecule type" value="Genomic_DNA"/>
</dbReference>
<accession>A0A8K0AJX5</accession>
<dbReference type="SUPFAM" id="SSF55681">
    <property type="entry name" value="Class II aaRS and biotin synthetases"/>
    <property type="match status" value="1"/>
</dbReference>
<dbReference type="InterPro" id="IPR006195">
    <property type="entry name" value="aa-tRNA-synth_II"/>
</dbReference>
<evidence type="ECO:0000313" key="7">
    <source>
        <dbReference type="EMBL" id="KAF0852521.1"/>
    </source>
</evidence>
<dbReference type="GO" id="GO:0000049">
    <property type="term" value="F:tRNA binding"/>
    <property type="evidence" value="ECO:0007669"/>
    <property type="project" value="TreeGrafter"/>
</dbReference>
<reference evidence="7" key="1">
    <citation type="submission" date="2019-09" db="EMBL/GenBank/DDBJ databases">
        <title>The Mitochondrial Proteome of the Jakobid, Andalucia godoyi, a Protist With the Most Gene-Rich and Bacteria-Like Mitochondrial Genome.</title>
        <authorList>
            <person name="Gray M.W."/>
            <person name="Burger G."/>
            <person name="Derelle R."/>
            <person name="Klimes V."/>
            <person name="Leger M."/>
            <person name="Sarrasin M."/>
            <person name="Vlcek C."/>
            <person name="Roger A.J."/>
            <person name="Elias M."/>
            <person name="Lang B.F."/>
        </authorList>
    </citation>
    <scope>NUCLEOTIDE SEQUENCE</scope>
    <source>
        <strain evidence="7">And28</strain>
    </source>
</reference>
<dbReference type="OrthoDB" id="21243at2759"/>
<dbReference type="Gene3D" id="3.30.930.10">
    <property type="entry name" value="Bira Bifunctional Protein, Domain 2"/>
    <property type="match status" value="1"/>
</dbReference>
<keyword evidence="3" id="KW-0067">ATP-binding</keyword>
<dbReference type="PRINTS" id="PR00982">
    <property type="entry name" value="TRNASYNTHLYS"/>
</dbReference>
<evidence type="ECO:0000313" key="8">
    <source>
        <dbReference type="Proteomes" id="UP000799049"/>
    </source>
</evidence>
<dbReference type="PROSITE" id="PS50862">
    <property type="entry name" value="AA_TRNA_LIGASE_II"/>
    <property type="match status" value="1"/>
</dbReference>
<evidence type="ECO:0000256" key="2">
    <source>
        <dbReference type="ARBA" id="ARBA00022741"/>
    </source>
</evidence>
<comment type="caution">
    <text evidence="7">The sequence shown here is derived from an EMBL/GenBank/DDBJ whole genome shotgun (WGS) entry which is preliminary data.</text>
</comment>
<dbReference type="GO" id="GO:0005524">
    <property type="term" value="F:ATP binding"/>
    <property type="evidence" value="ECO:0007669"/>
    <property type="project" value="UniProtKB-KW"/>
</dbReference>
<proteinExistence type="predicted"/>
<dbReference type="Proteomes" id="UP000799049">
    <property type="component" value="Unassembled WGS sequence"/>
</dbReference>
<dbReference type="InterPro" id="IPR004365">
    <property type="entry name" value="NA-bd_OB_tRNA"/>
</dbReference>
<dbReference type="CDD" id="cd04322">
    <property type="entry name" value="LysRS_N"/>
    <property type="match status" value="1"/>
</dbReference>
<dbReference type="Pfam" id="PF01336">
    <property type="entry name" value="tRNA_anti-codon"/>
    <property type="match status" value="1"/>
</dbReference>
<dbReference type="GO" id="GO:0005829">
    <property type="term" value="C:cytosol"/>
    <property type="evidence" value="ECO:0007669"/>
    <property type="project" value="TreeGrafter"/>
</dbReference>
<dbReference type="InterPro" id="IPR044136">
    <property type="entry name" value="Lys-tRNA-ligase_II_N"/>
</dbReference>
<dbReference type="InterPro" id="IPR004364">
    <property type="entry name" value="Aa-tRNA-synt_II"/>
</dbReference>
<protein>
    <recommendedName>
        <fullName evidence="5">Lysyl-tRNA synthetase</fullName>
    </recommendedName>
</protein>
<keyword evidence="8" id="KW-1185">Reference proteome</keyword>
<evidence type="ECO:0000256" key="5">
    <source>
        <dbReference type="ARBA" id="ARBA00030563"/>
    </source>
</evidence>
<dbReference type="SUPFAM" id="SSF50249">
    <property type="entry name" value="Nucleic acid-binding proteins"/>
    <property type="match status" value="1"/>
</dbReference>
<keyword evidence="1" id="KW-0436">Ligase</keyword>
<dbReference type="Gene3D" id="2.40.50.140">
    <property type="entry name" value="Nucleic acid-binding proteins"/>
    <property type="match status" value="1"/>
</dbReference>
<evidence type="ECO:0000256" key="4">
    <source>
        <dbReference type="ARBA" id="ARBA00023146"/>
    </source>
</evidence>
<dbReference type="Pfam" id="PF00152">
    <property type="entry name" value="tRNA-synt_2"/>
    <property type="match status" value="1"/>
</dbReference>
<dbReference type="InterPro" id="IPR012340">
    <property type="entry name" value="NA-bd_OB-fold"/>
</dbReference>
<evidence type="ECO:0000256" key="1">
    <source>
        <dbReference type="ARBA" id="ARBA00022598"/>
    </source>
</evidence>
<organism evidence="7 8">
    <name type="scientific">Andalucia godoyi</name>
    <name type="common">Flagellate</name>
    <dbReference type="NCBI Taxonomy" id="505711"/>
    <lineage>
        <taxon>Eukaryota</taxon>
        <taxon>Discoba</taxon>
        <taxon>Jakobida</taxon>
        <taxon>Andalucina</taxon>
        <taxon>Andaluciidae</taxon>
        <taxon>Andalucia</taxon>
    </lineage>
</organism>
<name>A0A8K0AJX5_ANDGO</name>